<dbReference type="EMBL" id="ML120351">
    <property type="protein sequence ID" value="RPB06091.1"/>
    <property type="molecule type" value="Genomic_DNA"/>
</dbReference>
<keyword evidence="1" id="KW-0812">Transmembrane</keyword>
<evidence type="ECO:0000256" key="1">
    <source>
        <dbReference type="SAM" id="Phobius"/>
    </source>
</evidence>
<organism evidence="2 3">
    <name type="scientific">Choiromyces venosus 120613-1</name>
    <dbReference type="NCBI Taxonomy" id="1336337"/>
    <lineage>
        <taxon>Eukaryota</taxon>
        <taxon>Fungi</taxon>
        <taxon>Dikarya</taxon>
        <taxon>Ascomycota</taxon>
        <taxon>Pezizomycotina</taxon>
        <taxon>Pezizomycetes</taxon>
        <taxon>Pezizales</taxon>
        <taxon>Tuberaceae</taxon>
        <taxon>Choiromyces</taxon>
    </lineage>
</organism>
<feature type="transmembrane region" description="Helical" evidence="1">
    <location>
        <begin position="46"/>
        <end position="62"/>
    </location>
</feature>
<evidence type="ECO:0000313" key="3">
    <source>
        <dbReference type="Proteomes" id="UP000276215"/>
    </source>
</evidence>
<evidence type="ECO:0000313" key="2">
    <source>
        <dbReference type="EMBL" id="RPB06091.1"/>
    </source>
</evidence>
<keyword evidence="1" id="KW-0472">Membrane</keyword>
<dbReference type="Proteomes" id="UP000276215">
    <property type="component" value="Unassembled WGS sequence"/>
</dbReference>
<sequence>MYSSKMAYLRENFFSCQTKILCTFLKKPHFFPFPSLQSHLYEHPPAPFRFTIYYFLILIFFWKKNSTVYTTLAMSQLVLQPPKISYVQLCSPNPFTFISTYPSTLHKNTISFLRAGLTNAHSLVRINLKVFFYFYRYEKDFTPVFHHRIANVLFYFIFSSIKQCQPLSFSSYLTFSFWRKAWPVHTPRCVRCLYDLGEIHK</sequence>
<accession>A0A3N4KCG3</accession>
<protein>
    <submittedName>
        <fullName evidence="2">Uncharacterized protein</fullName>
    </submittedName>
</protein>
<keyword evidence="1" id="KW-1133">Transmembrane helix</keyword>
<proteinExistence type="predicted"/>
<gene>
    <name evidence="2" type="ORF">L873DRAFT_21496</name>
</gene>
<keyword evidence="3" id="KW-1185">Reference proteome</keyword>
<reference evidence="2 3" key="1">
    <citation type="journal article" date="2018" name="Nat. Ecol. Evol.">
        <title>Pezizomycetes genomes reveal the molecular basis of ectomycorrhizal truffle lifestyle.</title>
        <authorList>
            <person name="Murat C."/>
            <person name="Payen T."/>
            <person name="Noel B."/>
            <person name="Kuo A."/>
            <person name="Morin E."/>
            <person name="Chen J."/>
            <person name="Kohler A."/>
            <person name="Krizsan K."/>
            <person name="Balestrini R."/>
            <person name="Da Silva C."/>
            <person name="Montanini B."/>
            <person name="Hainaut M."/>
            <person name="Levati E."/>
            <person name="Barry K.W."/>
            <person name="Belfiori B."/>
            <person name="Cichocki N."/>
            <person name="Clum A."/>
            <person name="Dockter R.B."/>
            <person name="Fauchery L."/>
            <person name="Guy J."/>
            <person name="Iotti M."/>
            <person name="Le Tacon F."/>
            <person name="Lindquist E.A."/>
            <person name="Lipzen A."/>
            <person name="Malagnac F."/>
            <person name="Mello A."/>
            <person name="Molinier V."/>
            <person name="Miyauchi S."/>
            <person name="Poulain J."/>
            <person name="Riccioni C."/>
            <person name="Rubini A."/>
            <person name="Sitrit Y."/>
            <person name="Splivallo R."/>
            <person name="Traeger S."/>
            <person name="Wang M."/>
            <person name="Zifcakova L."/>
            <person name="Wipf D."/>
            <person name="Zambonelli A."/>
            <person name="Paolocci F."/>
            <person name="Nowrousian M."/>
            <person name="Ottonello S."/>
            <person name="Baldrian P."/>
            <person name="Spatafora J.W."/>
            <person name="Henrissat B."/>
            <person name="Nagy L.G."/>
            <person name="Aury J.M."/>
            <person name="Wincker P."/>
            <person name="Grigoriev I.V."/>
            <person name="Bonfante P."/>
            <person name="Martin F.M."/>
        </authorList>
    </citation>
    <scope>NUCLEOTIDE SEQUENCE [LARGE SCALE GENOMIC DNA]</scope>
    <source>
        <strain evidence="2 3">120613-1</strain>
    </source>
</reference>
<name>A0A3N4KCG3_9PEZI</name>
<dbReference type="AlphaFoldDB" id="A0A3N4KCG3"/>